<organism evidence="6 7">
    <name type="scientific">Pseudomicrostroma glucosiphilum</name>
    <dbReference type="NCBI Taxonomy" id="1684307"/>
    <lineage>
        <taxon>Eukaryota</taxon>
        <taxon>Fungi</taxon>
        <taxon>Dikarya</taxon>
        <taxon>Basidiomycota</taxon>
        <taxon>Ustilaginomycotina</taxon>
        <taxon>Exobasidiomycetes</taxon>
        <taxon>Microstromatales</taxon>
        <taxon>Microstromatales incertae sedis</taxon>
        <taxon>Pseudomicrostroma</taxon>
    </lineage>
</organism>
<reference evidence="6 7" key="1">
    <citation type="journal article" date="2018" name="Mol. Biol. Evol.">
        <title>Broad Genomic Sampling Reveals a Smut Pathogenic Ancestry of the Fungal Clade Ustilaginomycotina.</title>
        <authorList>
            <person name="Kijpornyongpan T."/>
            <person name="Mondo S.J."/>
            <person name="Barry K."/>
            <person name="Sandor L."/>
            <person name="Lee J."/>
            <person name="Lipzen A."/>
            <person name="Pangilinan J."/>
            <person name="LaButti K."/>
            <person name="Hainaut M."/>
            <person name="Henrissat B."/>
            <person name="Grigoriev I.V."/>
            <person name="Spatafora J.W."/>
            <person name="Aime M.C."/>
        </authorList>
    </citation>
    <scope>NUCLEOTIDE SEQUENCE [LARGE SCALE GENOMIC DNA]</scope>
    <source>
        <strain evidence="6 7">MCA 4718</strain>
    </source>
</reference>
<sequence>MPSPARSLPALVNHAAASSSSSSSRTIARATTVAVQQQRSFSSSHSSAAPRRVDGSTPKPTLTQRMLDAGRKALFGGRREREELAREGGLTPESYRRLEEDRRRASALASVDASGDSLLGEESERTEVDLKMQRLMQRVKDKQEKRLARKRWGGSGAKELEHKYSTADFRISPRKLQDLADQIGGKPIDYAILQMQFSQKDASSRILSTLALARDHAIAKGMERSRIVVSEAWVGKGTVLPRIEWKGRMRTGVRHHRFSRLSVVLRQGKTEEQVKKEKIEKAQRIVRSIGHGGVARLHRPESVSRGPWAY</sequence>
<dbReference type="AlphaFoldDB" id="A0A316U2P2"/>
<protein>
    <submittedName>
        <fullName evidence="6">Ribosomal protein L22</fullName>
    </submittedName>
</protein>
<feature type="region of interest" description="Disordered" evidence="5">
    <location>
        <begin position="1"/>
        <end position="62"/>
    </location>
</feature>
<evidence type="ECO:0000256" key="1">
    <source>
        <dbReference type="ARBA" id="ARBA00009451"/>
    </source>
</evidence>
<evidence type="ECO:0000313" key="6">
    <source>
        <dbReference type="EMBL" id="PWN18663.1"/>
    </source>
</evidence>
<keyword evidence="2 4" id="KW-0689">Ribosomal protein</keyword>
<comment type="similarity">
    <text evidence="1 4">Belongs to the universal ribosomal protein uL22 family.</text>
</comment>
<dbReference type="InterPro" id="IPR036394">
    <property type="entry name" value="Ribosomal_uL22_sf"/>
</dbReference>
<dbReference type="SUPFAM" id="SSF54843">
    <property type="entry name" value="Ribosomal protein L22"/>
    <property type="match status" value="1"/>
</dbReference>
<dbReference type="Proteomes" id="UP000245942">
    <property type="component" value="Unassembled WGS sequence"/>
</dbReference>
<dbReference type="GO" id="GO:0005762">
    <property type="term" value="C:mitochondrial large ribosomal subunit"/>
    <property type="evidence" value="ECO:0007669"/>
    <property type="project" value="TreeGrafter"/>
</dbReference>
<dbReference type="PANTHER" id="PTHR13501:SF8">
    <property type="entry name" value="LARGE RIBOSOMAL SUBUNIT PROTEIN UL22M"/>
    <property type="match status" value="1"/>
</dbReference>
<dbReference type="InterPro" id="IPR001063">
    <property type="entry name" value="Ribosomal_uL22"/>
</dbReference>
<dbReference type="RefSeq" id="XP_025345823.1">
    <property type="nucleotide sequence ID" value="XM_025490732.1"/>
</dbReference>
<accession>A0A316U2P2</accession>
<dbReference type="PANTHER" id="PTHR13501">
    <property type="entry name" value="CHLOROPLAST 50S RIBOSOMAL PROTEIN L22-RELATED"/>
    <property type="match status" value="1"/>
</dbReference>
<evidence type="ECO:0000256" key="4">
    <source>
        <dbReference type="RuleBase" id="RU004005"/>
    </source>
</evidence>
<evidence type="ECO:0000313" key="7">
    <source>
        <dbReference type="Proteomes" id="UP000245942"/>
    </source>
</evidence>
<dbReference type="GO" id="GO:0003735">
    <property type="term" value="F:structural constituent of ribosome"/>
    <property type="evidence" value="ECO:0007669"/>
    <property type="project" value="InterPro"/>
</dbReference>
<dbReference type="Pfam" id="PF00237">
    <property type="entry name" value="Ribosomal_L22"/>
    <property type="match status" value="1"/>
</dbReference>
<dbReference type="OrthoDB" id="416470at2759"/>
<gene>
    <name evidence="6" type="ORF">BCV69DRAFT_263202</name>
</gene>
<proteinExistence type="inferred from homology"/>
<dbReference type="GeneID" id="37012466"/>
<evidence type="ECO:0000256" key="2">
    <source>
        <dbReference type="ARBA" id="ARBA00022980"/>
    </source>
</evidence>
<feature type="compositionally biased region" description="Low complexity" evidence="5">
    <location>
        <begin position="15"/>
        <end position="47"/>
    </location>
</feature>
<evidence type="ECO:0000256" key="3">
    <source>
        <dbReference type="ARBA" id="ARBA00023274"/>
    </source>
</evidence>
<keyword evidence="7" id="KW-1185">Reference proteome</keyword>
<dbReference type="EMBL" id="KZ819335">
    <property type="protein sequence ID" value="PWN18663.1"/>
    <property type="molecule type" value="Genomic_DNA"/>
</dbReference>
<dbReference type="Gene3D" id="3.90.470.10">
    <property type="entry name" value="Ribosomal protein L22/L17"/>
    <property type="match status" value="1"/>
</dbReference>
<keyword evidence="3 4" id="KW-0687">Ribonucleoprotein</keyword>
<name>A0A316U2P2_9BASI</name>
<evidence type="ECO:0000256" key="5">
    <source>
        <dbReference type="SAM" id="MobiDB-lite"/>
    </source>
</evidence>
<dbReference type="InterPro" id="IPR047867">
    <property type="entry name" value="Ribosomal_uL22_bac/org-type"/>
</dbReference>
<dbReference type="STRING" id="1684307.A0A316U2P2"/>
<dbReference type="GO" id="GO:0006412">
    <property type="term" value="P:translation"/>
    <property type="evidence" value="ECO:0007669"/>
    <property type="project" value="InterPro"/>
</dbReference>